<dbReference type="EMBL" id="CAXJRC010000043">
    <property type="protein sequence ID" value="CAL2108140.1"/>
    <property type="molecule type" value="Genomic_DNA"/>
</dbReference>
<organism evidence="2 3">
    <name type="scientific">Tenacibaculum vairaonense</name>
    <dbReference type="NCBI Taxonomy" id="3137860"/>
    <lineage>
        <taxon>Bacteria</taxon>
        <taxon>Pseudomonadati</taxon>
        <taxon>Bacteroidota</taxon>
        <taxon>Flavobacteriia</taxon>
        <taxon>Flavobacteriales</taxon>
        <taxon>Flavobacteriaceae</taxon>
        <taxon>Tenacibaculum</taxon>
    </lineage>
</organism>
<evidence type="ECO:0000313" key="3">
    <source>
        <dbReference type="Proteomes" id="UP001497602"/>
    </source>
</evidence>
<name>A0ABM9PQS7_9FLAO</name>
<reference evidence="2 3" key="1">
    <citation type="submission" date="2024-05" db="EMBL/GenBank/DDBJ databases">
        <authorList>
            <person name="Duchaud E."/>
        </authorList>
    </citation>
    <scope>NUCLEOTIDE SEQUENCE [LARGE SCALE GENOMIC DNA]</scope>
    <source>
        <strain evidence="2">Ena-SAMPLE-TAB-13-05-2024-13:56:06:370-140305</strain>
    </source>
</reference>
<keyword evidence="3" id="KW-1185">Reference proteome</keyword>
<evidence type="ECO:0000256" key="1">
    <source>
        <dbReference type="SAM" id="Phobius"/>
    </source>
</evidence>
<evidence type="ECO:0008006" key="4">
    <source>
        <dbReference type="Google" id="ProtNLM"/>
    </source>
</evidence>
<gene>
    <name evidence="2" type="ORF">T190115A13A_60135</name>
</gene>
<feature type="transmembrane region" description="Helical" evidence="1">
    <location>
        <begin position="6"/>
        <end position="27"/>
    </location>
</feature>
<sequence>MNLFDIIPCWLIPLLVGALCAYFGYLLGKNKSDDNNNSNDIIAKLETDLETCKKARLALQADLDACNQSKLTLESDLKVAKESNTGNTNFAASLAGATTVASIPFNADAAKAVFGKKIKQDDLKIVEGIGPKIEQLFQSFGISTWKALGETSIEKCQEVLDSGGERYKIHKPNTWPKQAQMAYEGKWEELLKWQDELDGGKA</sequence>
<keyword evidence="1" id="KW-1133">Transmembrane helix</keyword>
<dbReference type="RefSeq" id="WP_348703415.1">
    <property type="nucleotide sequence ID" value="NZ_CAXIYA010000011.1"/>
</dbReference>
<dbReference type="Proteomes" id="UP001497602">
    <property type="component" value="Unassembled WGS sequence"/>
</dbReference>
<accession>A0ABM9PQS7</accession>
<protein>
    <recommendedName>
        <fullName evidence="4">Flap endonuclease-1-like 5' DNA nuclease</fullName>
    </recommendedName>
</protein>
<keyword evidence="1" id="KW-0812">Transmembrane</keyword>
<keyword evidence="1" id="KW-0472">Membrane</keyword>
<comment type="caution">
    <text evidence="2">The sequence shown here is derived from an EMBL/GenBank/DDBJ whole genome shotgun (WGS) entry which is preliminary data.</text>
</comment>
<proteinExistence type="predicted"/>
<evidence type="ECO:0000313" key="2">
    <source>
        <dbReference type="EMBL" id="CAL2108140.1"/>
    </source>
</evidence>